<proteinExistence type="predicted"/>
<keyword evidence="2" id="KW-1185">Reference proteome</keyword>
<dbReference type="EMBL" id="WTVG01000076">
    <property type="protein sequence ID" value="NMG26539.1"/>
    <property type="molecule type" value="Genomic_DNA"/>
</dbReference>
<evidence type="ECO:0000313" key="1">
    <source>
        <dbReference type="EMBL" id="NMG26539.1"/>
    </source>
</evidence>
<sequence>MEALVEIEPERAAAMGALGSVDFSPSLPRLARSVVAKQHSKKEYRTRR</sequence>
<name>A0ABX1PQH9_9RHOO</name>
<evidence type="ECO:0000313" key="2">
    <source>
        <dbReference type="Proteomes" id="UP000615989"/>
    </source>
</evidence>
<dbReference type="RefSeq" id="WP_169119858.1">
    <property type="nucleotide sequence ID" value="NZ_WTVG02000037.1"/>
</dbReference>
<reference evidence="1" key="1">
    <citation type="submission" date="2019-12" db="EMBL/GenBank/DDBJ databases">
        <title>Comparative genomics gives insights into the taxonomy of the Azoarcus-Aromatoleum group and reveals separate origins of nif in the plant-associated Azoarcus and non-plant-associated Aromatoleum sub-groups.</title>
        <authorList>
            <person name="Lafos M."/>
            <person name="Maluk M."/>
            <person name="Batista M."/>
            <person name="Junghare M."/>
            <person name="Carmona M."/>
            <person name="Faoro H."/>
            <person name="Cruz L.M."/>
            <person name="Battistoni F."/>
            <person name="De Souza E."/>
            <person name="Pedrosa F."/>
            <person name="Chen W.-M."/>
            <person name="Poole P.S."/>
            <person name="Dixon R.A."/>
            <person name="James E.K."/>
        </authorList>
    </citation>
    <scope>NUCLEOTIDE SEQUENCE</scope>
    <source>
        <strain evidence="1">LuFRes1</strain>
    </source>
</reference>
<dbReference type="Proteomes" id="UP000615989">
    <property type="component" value="Unassembled WGS sequence"/>
</dbReference>
<protein>
    <submittedName>
        <fullName evidence="1">Uncharacterized protein</fullName>
    </submittedName>
</protein>
<organism evidence="1 2">
    <name type="scientific">Aromatoleum anaerobium</name>
    <dbReference type="NCBI Taxonomy" id="182180"/>
    <lineage>
        <taxon>Bacteria</taxon>
        <taxon>Pseudomonadati</taxon>
        <taxon>Pseudomonadota</taxon>
        <taxon>Betaproteobacteria</taxon>
        <taxon>Rhodocyclales</taxon>
        <taxon>Rhodocyclaceae</taxon>
        <taxon>Aromatoleum</taxon>
    </lineage>
</organism>
<accession>A0ABX1PQH9</accession>
<gene>
    <name evidence="1" type="ORF">GO606_17860</name>
</gene>
<comment type="caution">
    <text evidence="1">The sequence shown here is derived from an EMBL/GenBank/DDBJ whole genome shotgun (WGS) entry which is preliminary data.</text>
</comment>